<evidence type="ECO:0000313" key="2">
    <source>
        <dbReference type="EMBL" id="WCO02569.1"/>
    </source>
</evidence>
<dbReference type="InterPro" id="IPR019734">
    <property type="entry name" value="TPR_rpt"/>
</dbReference>
<protein>
    <recommendedName>
        <fullName evidence="4">Tetratricopeptide repeat protein</fullName>
    </recommendedName>
</protein>
<dbReference type="EMBL" id="CP116221">
    <property type="protein sequence ID" value="WCO02569.1"/>
    <property type="molecule type" value="Genomic_DNA"/>
</dbReference>
<dbReference type="Proteomes" id="UP001202717">
    <property type="component" value="Chromosome"/>
</dbReference>
<dbReference type="RefSeq" id="WP_249995337.1">
    <property type="nucleotide sequence ID" value="NZ_CP116221.1"/>
</dbReference>
<evidence type="ECO:0000313" key="3">
    <source>
        <dbReference type="Proteomes" id="UP001202717"/>
    </source>
</evidence>
<keyword evidence="1" id="KW-0812">Transmembrane</keyword>
<keyword evidence="1" id="KW-1133">Transmembrane helix</keyword>
<dbReference type="Pfam" id="PF13432">
    <property type="entry name" value="TPR_16"/>
    <property type="match status" value="1"/>
</dbReference>
<dbReference type="Gene3D" id="1.25.40.10">
    <property type="entry name" value="Tetratricopeptide repeat domain"/>
    <property type="match status" value="1"/>
</dbReference>
<reference evidence="2 3" key="1">
    <citation type="submission" date="2023-01" db="EMBL/GenBank/DDBJ databases">
        <title>Psychroserpens ponticola sp. nov., isolated from seawater.</title>
        <authorList>
            <person name="Kristyanto S."/>
            <person name="Jung J."/>
            <person name="Kim J.M."/>
            <person name="Jeon C.O."/>
        </authorList>
    </citation>
    <scope>NUCLEOTIDE SEQUENCE [LARGE SCALE GENOMIC DNA]</scope>
    <source>
        <strain evidence="2 3">MSW6</strain>
    </source>
</reference>
<proteinExistence type="predicted"/>
<keyword evidence="3" id="KW-1185">Reference proteome</keyword>
<accession>A0ABY7S077</accession>
<gene>
    <name evidence="2" type="ORF">MUN68_003510</name>
</gene>
<dbReference type="InterPro" id="IPR011990">
    <property type="entry name" value="TPR-like_helical_dom_sf"/>
</dbReference>
<sequence>MATYKKRGYKPKTKEEKVEAIEENSTTAEVFNTLDEGASKAEDWAVKNQKNIFILIGLAAVIVLGYLGYNKFIAEPKADEAMNEMFTAQKYFEEAVNGTAKDSLYNLALAGGEGKYGMLDIVSEYGSTRAGNLANYYAGIAYLNLKDYTNAVKHLSDFKTDDAVLGPVAKGGIGDAFVQLNQPEDALGYYEKAIAGSTNEYTTPMYLFKAANVALGLGQADKALGYFKRIKEEFSSAAEATNIDVFIGRAEAKN</sequence>
<organism evidence="2 3">
    <name type="scientific">Psychroserpens ponticola</name>
    <dbReference type="NCBI Taxonomy" id="2932268"/>
    <lineage>
        <taxon>Bacteria</taxon>
        <taxon>Pseudomonadati</taxon>
        <taxon>Bacteroidota</taxon>
        <taxon>Flavobacteriia</taxon>
        <taxon>Flavobacteriales</taxon>
        <taxon>Flavobacteriaceae</taxon>
        <taxon>Psychroserpens</taxon>
    </lineage>
</organism>
<feature type="transmembrane region" description="Helical" evidence="1">
    <location>
        <begin position="52"/>
        <end position="69"/>
    </location>
</feature>
<evidence type="ECO:0000256" key="1">
    <source>
        <dbReference type="SAM" id="Phobius"/>
    </source>
</evidence>
<keyword evidence="1" id="KW-0472">Membrane</keyword>
<dbReference type="Pfam" id="PF13174">
    <property type="entry name" value="TPR_6"/>
    <property type="match status" value="1"/>
</dbReference>
<name>A0ABY7S077_9FLAO</name>
<evidence type="ECO:0008006" key="4">
    <source>
        <dbReference type="Google" id="ProtNLM"/>
    </source>
</evidence>
<dbReference type="SUPFAM" id="SSF48452">
    <property type="entry name" value="TPR-like"/>
    <property type="match status" value="1"/>
</dbReference>